<accession>A0A3N5CR53</accession>
<dbReference type="Proteomes" id="UP000275232">
    <property type="component" value="Unassembled WGS sequence"/>
</dbReference>
<reference evidence="1 2" key="1">
    <citation type="submission" date="2018-11" db="EMBL/GenBank/DDBJ databases">
        <title>Erythrobacter spongiae sp. nov., isolated from a marine sponge.</title>
        <authorList>
            <person name="Zhuang L."/>
            <person name="Luo L."/>
        </authorList>
    </citation>
    <scope>NUCLEOTIDE SEQUENCE [LARGE SCALE GENOMIC DNA]</scope>
    <source>
        <strain evidence="1 2">HN-E23</strain>
    </source>
</reference>
<dbReference type="EMBL" id="RPFZ01000001">
    <property type="protein sequence ID" value="RPF71097.1"/>
    <property type="molecule type" value="Genomic_DNA"/>
</dbReference>
<dbReference type="InterPro" id="IPR036397">
    <property type="entry name" value="RNaseH_sf"/>
</dbReference>
<protein>
    <submittedName>
        <fullName evidence="1">Uncharacterized protein</fullName>
    </submittedName>
</protein>
<organism evidence="1 2">
    <name type="scientific">Aurantiacibacter spongiae</name>
    <dbReference type="NCBI Taxonomy" id="2488860"/>
    <lineage>
        <taxon>Bacteria</taxon>
        <taxon>Pseudomonadati</taxon>
        <taxon>Pseudomonadota</taxon>
        <taxon>Alphaproteobacteria</taxon>
        <taxon>Sphingomonadales</taxon>
        <taxon>Erythrobacteraceae</taxon>
        <taxon>Aurantiacibacter</taxon>
    </lineage>
</organism>
<evidence type="ECO:0000313" key="2">
    <source>
        <dbReference type="Proteomes" id="UP000275232"/>
    </source>
</evidence>
<dbReference type="OrthoDB" id="9802525at2"/>
<dbReference type="GO" id="GO:0003676">
    <property type="term" value="F:nucleic acid binding"/>
    <property type="evidence" value="ECO:0007669"/>
    <property type="project" value="InterPro"/>
</dbReference>
<evidence type="ECO:0000313" key="1">
    <source>
        <dbReference type="EMBL" id="RPF71097.1"/>
    </source>
</evidence>
<comment type="caution">
    <text evidence="1">The sequence shown here is derived from an EMBL/GenBank/DDBJ whole genome shotgun (WGS) entry which is preliminary data.</text>
</comment>
<dbReference type="AlphaFoldDB" id="A0A3N5CR53"/>
<dbReference type="Gene3D" id="3.30.420.10">
    <property type="entry name" value="Ribonuclease H-like superfamily/Ribonuclease H"/>
    <property type="match status" value="1"/>
</dbReference>
<proteinExistence type="predicted"/>
<dbReference type="RefSeq" id="WP_123879215.1">
    <property type="nucleotide sequence ID" value="NZ_RPFZ01000001.1"/>
</dbReference>
<gene>
    <name evidence="1" type="ORF">EG799_05320</name>
</gene>
<sequence>MSRNKPVGLDEEQQRVIEQAIESAPTDGPDEIVRTAIREGEAQNVPMPTREKVRRFVLARREPRLTDELASLANLIVDHTVLELPVDFGTGMIERPLATVVIDATIHRIVALEISRGPPSTKIIASSLRAALGPARKPEGEHVIERIAVPRVSDKDWPLLCDAIDRAGLSLNVLEVGPYGHGRCIEALLGQRQEGMRFRPRLVEASPDRRSILPRSSHVPLDAERTRDLVKARLKVDDDTGLSCDLTGPCFRELLDRLGSLSGDQAS</sequence>
<keyword evidence="2" id="KW-1185">Reference proteome</keyword>
<name>A0A3N5CR53_9SPHN</name>